<accession>A0A6H0KN91</accession>
<proteinExistence type="predicted"/>
<evidence type="ECO:0000313" key="2">
    <source>
        <dbReference type="EMBL" id="QIU94840.1"/>
    </source>
</evidence>
<evidence type="ECO:0000313" key="3">
    <source>
        <dbReference type="Proteomes" id="UP000501780"/>
    </source>
</evidence>
<dbReference type="Pfam" id="PF04965">
    <property type="entry name" value="GPW_gp25"/>
    <property type="match status" value="1"/>
</dbReference>
<evidence type="ECO:0000259" key="1">
    <source>
        <dbReference type="Pfam" id="PF04965"/>
    </source>
</evidence>
<dbReference type="Gene3D" id="3.10.450.40">
    <property type="match status" value="1"/>
</dbReference>
<name>A0A6H0KN91_9BACE</name>
<dbReference type="SUPFAM" id="SSF160719">
    <property type="entry name" value="gpW/gp25-like"/>
    <property type="match status" value="1"/>
</dbReference>
<dbReference type="AlphaFoldDB" id="A0A6H0KN91"/>
<sequence length="147" mass="17078">MKSSYYKLPLRFGQILETPEMELSRCTLVQSIEQHLELLITTCPGEHKFDMDYGSKIWELDFDHTVTGKQWEESFVKYLKASVSVYEPRLEHIDVTVSAIDVSKVEMPFAVTAVKKKVDIHIRGLIRDTDEKFSFYYCIYLGPLSSE</sequence>
<dbReference type="RefSeq" id="WP_167963120.1">
    <property type="nucleotide sequence ID" value="NZ_CP050831.1"/>
</dbReference>
<dbReference type="KEGG" id="bfc:BacF7301_12110"/>
<gene>
    <name evidence="2" type="ORF">BacF7301_12110</name>
</gene>
<dbReference type="InterPro" id="IPR007048">
    <property type="entry name" value="IraD/Gp25-like"/>
</dbReference>
<dbReference type="Proteomes" id="UP000501780">
    <property type="component" value="Chromosome"/>
</dbReference>
<feature type="domain" description="IraD/Gp25-like" evidence="1">
    <location>
        <begin position="28"/>
        <end position="130"/>
    </location>
</feature>
<reference evidence="2 3" key="1">
    <citation type="submission" date="2020-03" db="EMBL/GenBank/DDBJ databases">
        <title>Genomic analysis of Bacteroides faecium CBA7301.</title>
        <authorList>
            <person name="Kim J."/>
            <person name="Roh S.W."/>
        </authorList>
    </citation>
    <scope>NUCLEOTIDE SEQUENCE [LARGE SCALE GENOMIC DNA]</scope>
    <source>
        <strain evidence="2 3">CBA7301</strain>
    </source>
</reference>
<protein>
    <submittedName>
        <fullName evidence="2">GPW/gp25 family protein</fullName>
    </submittedName>
</protein>
<organism evidence="2 3">
    <name type="scientific">Bacteroides faecium</name>
    <dbReference type="NCBI Taxonomy" id="2715212"/>
    <lineage>
        <taxon>Bacteria</taxon>
        <taxon>Pseudomonadati</taxon>
        <taxon>Bacteroidota</taxon>
        <taxon>Bacteroidia</taxon>
        <taxon>Bacteroidales</taxon>
        <taxon>Bacteroidaceae</taxon>
        <taxon>Bacteroides</taxon>
    </lineage>
</organism>
<keyword evidence="3" id="KW-1185">Reference proteome</keyword>
<dbReference type="EMBL" id="CP050831">
    <property type="protein sequence ID" value="QIU94840.1"/>
    <property type="molecule type" value="Genomic_DNA"/>
</dbReference>